<proteinExistence type="predicted"/>
<dbReference type="PANTHER" id="PTHR46082">
    <property type="entry name" value="ATP/GTP-BINDING PROTEIN-RELATED"/>
    <property type="match status" value="1"/>
</dbReference>
<dbReference type="Gene3D" id="1.25.40.10">
    <property type="entry name" value="Tetratricopeptide repeat domain"/>
    <property type="match status" value="2"/>
</dbReference>
<keyword evidence="4" id="KW-1185">Reference proteome</keyword>
<feature type="compositionally biased region" description="Polar residues" evidence="1">
    <location>
        <begin position="30"/>
        <end position="47"/>
    </location>
</feature>
<feature type="region of interest" description="Disordered" evidence="1">
    <location>
        <begin position="1"/>
        <end position="59"/>
    </location>
</feature>
<dbReference type="Proteomes" id="UP001412239">
    <property type="component" value="Unassembled WGS sequence"/>
</dbReference>
<dbReference type="InterPro" id="IPR027417">
    <property type="entry name" value="P-loop_NTPase"/>
</dbReference>
<accession>A0A292PK41</accession>
<evidence type="ECO:0000313" key="3">
    <source>
        <dbReference type="EMBL" id="CUS07866.1"/>
    </source>
</evidence>
<dbReference type="PRINTS" id="PR00381">
    <property type="entry name" value="KINESINLIGHT"/>
</dbReference>
<feature type="compositionally biased region" description="Basic and acidic residues" evidence="1">
    <location>
        <begin position="18"/>
        <end position="29"/>
    </location>
</feature>
<dbReference type="SUPFAM" id="SSF48452">
    <property type="entry name" value="TPR-like"/>
    <property type="match status" value="3"/>
</dbReference>
<dbReference type="Pfam" id="PF13374">
    <property type="entry name" value="TPR_10"/>
    <property type="match status" value="3"/>
</dbReference>
<dbReference type="InterPro" id="IPR011990">
    <property type="entry name" value="TPR-like_helical_dom_sf"/>
</dbReference>
<dbReference type="EMBL" id="LN891169">
    <property type="protein sequence ID" value="CUS07866.1"/>
    <property type="molecule type" value="Genomic_DNA"/>
</dbReference>
<dbReference type="InterPro" id="IPR053137">
    <property type="entry name" value="NLR-like"/>
</dbReference>
<dbReference type="Pfam" id="PF13424">
    <property type="entry name" value="TPR_12"/>
    <property type="match status" value="2"/>
</dbReference>
<dbReference type="Pfam" id="PF00931">
    <property type="entry name" value="NB-ARC"/>
    <property type="match status" value="1"/>
</dbReference>
<dbReference type="InterPro" id="IPR002182">
    <property type="entry name" value="NB-ARC"/>
</dbReference>
<protein>
    <recommendedName>
        <fullName evidence="2">NB-ARC domain-containing protein</fullName>
    </recommendedName>
</protein>
<organism evidence="3 4">
    <name type="scientific">Tuber aestivum</name>
    <name type="common">summer truffle</name>
    <dbReference type="NCBI Taxonomy" id="59557"/>
    <lineage>
        <taxon>Eukaryota</taxon>
        <taxon>Fungi</taxon>
        <taxon>Dikarya</taxon>
        <taxon>Ascomycota</taxon>
        <taxon>Pezizomycotina</taxon>
        <taxon>Pezizomycetes</taxon>
        <taxon>Pezizales</taxon>
        <taxon>Tuberaceae</taxon>
        <taxon>Tuber</taxon>
    </lineage>
</organism>
<dbReference type="GO" id="GO:0043531">
    <property type="term" value="F:ADP binding"/>
    <property type="evidence" value="ECO:0007669"/>
    <property type="project" value="InterPro"/>
</dbReference>
<dbReference type="PANTHER" id="PTHR46082:SF6">
    <property type="entry name" value="AAA+ ATPASE DOMAIN-CONTAINING PROTEIN-RELATED"/>
    <property type="match status" value="1"/>
</dbReference>
<evidence type="ECO:0000259" key="2">
    <source>
        <dbReference type="Pfam" id="PF00931"/>
    </source>
</evidence>
<name>A0A292PK41_9PEZI</name>
<feature type="domain" description="NB-ARC" evidence="2">
    <location>
        <begin position="82"/>
        <end position="248"/>
    </location>
</feature>
<gene>
    <name evidence="3" type="ORF">GSTUAT00008049001</name>
</gene>
<dbReference type="AlphaFoldDB" id="A0A292PK41"/>
<dbReference type="SUPFAM" id="SSF52540">
    <property type="entry name" value="P-loop containing nucleoside triphosphate hydrolases"/>
    <property type="match status" value="1"/>
</dbReference>
<reference evidence="3" key="1">
    <citation type="submission" date="2015-10" db="EMBL/GenBank/DDBJ databases">
        <authorList>
            <person name="Regsiter A."/>
            <person name="william w."/>
        </authorList>
    </citation>
    <scope>NUCLEOTIDE SEQUENCE</scope>
    <source>
        <strain evidence="3">Montdore</strain>
    </source>
</reference>
<sequence>MDQRIPFDIGGTSCGNSGDHDSFGSRNDNRANTGNPYIPNLGQTQQGRMPGAQRGGETSRPYRIIPYCRNTKFTGRKDLIDLLRRISESKGGNRIALNGLGGTGKTQIALEYVYQRAGEGDCGIFWVQGSGVAKFSEGFRTIAQHVRIPPASAETDEEGLLLNIKRWLEGPDSGDWIQVIDNADNEEDFIDNRGPISKFVPQGPRGTLIFTTRSPLIASGQDCERIDVGKMQEDEAQALFLRLVGNRNSWGDEEKEAITMILNFIDHIPLAIVGATAFMMESQTRPSTYWTVLQGSDEQANRLLSRPFYDIHREADMTESSLTTYFATFDRITQKTPRAGDLQRLISLFDRRNIPEELLSHSGLEGMNDPFEFRQASGILLEFSLVTIVKCEGKTFYELRRLVQLSLQEYVPNGLLCRWRSTALGVVSRLFPHDENERGCVGSAYIPHVIAVTKDGKGPTAESLRVRVGHHCLDMGFYHEAEILLRRSITLREESKKYEWDEEGQKRVILLGAVSVYQGKAQVAEKMFRNLLEDNEESLGPNNPSVLQAIDYLAMALRYQGKYHESEAMNRRALEGRKEILGPDHPDTLTSVDNLAIMLQHQGRYYESEKMNRYALQGREKTFGPDHPRTQTSANSLAMVLQYQGKYHESEQMNRRALECSEKILGPDHPDTLSSANNVAILLRYQGKHGESEAMKQRVLEGYEKIFGPDRPEQLTTINNLAIVLQYQGEYNGSETMNRRALEGREKFLGPDHPDTLISVTNLAIVLGFQGKYSESGTMYRLALERQMKIHGPDHPDTLSSANNLATLLRFQEECDDAETIWLRARQTLPGNQDNTWPPFAGPVRCFRRTLDSTRPLDQPSDSFHRRQYFGCSGGGDWLVFSPGSGYSRITRGGMADCAGLGK</sequence>
<evidence type="ECO:0000313" key="4">
    <source>
        <dbReference type="Proteomes" id="UP001412239"/>
    </source>
</evidence>
<evidence type="ECO:0000256" key="1">
    <source>
        <dbReference type="SAM" id="MobiDB-lite"/>
    </source>
</evidence>
<dbReference type="Gene3D" id="3.40.50.300">
    <property type="entry name" value="P-loop containing nucleotide triphosphate hydrolases"/>
    <property type="match status" value="1"/>
</dbReference>